<organism evidence="7 8">
    <name type="scientific">Rhodohalobacter barkolensis</name>
    <dbReference type="NCBI Taxonomy" id="2053187"/>
    <lineage>
        <taxon>Bacteria</taxon>
        <taxon>Pseudomonadati</taxon>
        <taxon>Balneolota</taxon>
        <taxon>Balneolia</taxon>
        <taxon>Balneolales</taxon>
        <taxon>Balneolaceae</taxon>
        <taxon>Rhodohalobacter</taxon>
    </lineage>
</organism>
<evidence type="ECO:0000256" key="2">
    <source>
        <dbReference type="ARBA" id="ARBA00005297"/>
    </source>
</evidence>
<dbReference type="RefSeq" id="WP_101072224.1">
    <property type="nucleotide sequence ID" value="NZ_PISP01000001.1"/>
</dbReference>
<reference evidence="7 8" key="1">
    <citation type="submission" date="2017-11" db="EMBL/GenBank/DDBJ databases">
        <title>Rhodohalobacter 15182 sp. nov., isolated from a salt lake.</title>
        <authorList>
            <person name="Han S."/>
        </authorList>
    </citation>
    <scope>NUCLEOTIDE SEQUENCE [LARGE SCALE GENOMIC DNA]</scope>
    <source>
        <strain evidence="7 8">15182</strain>
    </source>
</reference>
<gene>
    <name evidence="7" type="ORF">CWD77_05610</name>
</gene>
<proteinExistence type="inferred from homology"/>
<dbReference type="InterPro" id="IPR015890">
    <property type="entry name" value="Chorismate_C"/>
</dbReference>
<dbReference type="EC" id="5.4.4.2" evidence="3"/>
<sequence>MEFNRYMDIQYSDHITPTEFIEALDSPSFTDFLKEVQKSKKPILTVTLPIAPIDPLAALEINHEFEQQFYWDHPENDISISAAGCIRELKSTGKDRFSDISDQTRLMKQEIEAYTAIKHSMAGPLFLGGYSFSDHNVGAVWKKFGGARFVLPEWMIIRNGKFHLLTLSINKESYTSDEIYQEIISRITDFLNLSGKLQDRGMRETTKTSILCTLQSPEDKGRWIKKVDQARKMIANHKFEKIVLARSVEVESRHKPVFTLLTHQLRQKYPECFNFMIQKDSETAFIGATPERLASFRNQIFMTEGLAGSTSRGRSAIEDELLANDLLMSSKDREEHQFVVKAIQENLEPLSEKIDHPTNPQIKKLKNVQHLFTPISASIKKGVQIHDLIRELHPTPAVGGFPREDAVSHIHEIEQLDRGWYAAPIGWFNLNGCGEFAVAIRSALLHENRATLYAGCGIVSDSDPEKEWKETLLKFKPMMDSLTGAHHHYE</sequence>
<evidence type="ECO:0000256" key="1">
    <source>
        <dbReference type="ARBA" id="ARBA00000799"/>
    </source>
</evidence>
<evidence type="ECO:0000313" key="7">
    <source>
        <dbReference type="EMBL" id="PKD44936.1"/>
    </source>
</evidence>
<comment type="caution">
    <text evidence="7">The sequence shown here is derived from an EMBL/GenBank/DDBJ whole genome shotgun (WGS) entry which is preliminary data.</text>
</comment>
<comment type="catalytic activity">
    <reaction evidence="1">
        <text>chorismate = isochorismate</text>
        <dbReference type="Rhea" id="RHEA:18985"/>
        <dbReference type="ChEBI" id="CHEBI:29748"/>
        <dbReference type="ChEBI" id="CHEBI:29780"/>
        <dbReference type="EC" id="5.4.4.2"/>
    </reaction>
</comment>
<evidence type="ECO:0000259" key="6">
    <source>
        <dbReference type="Pfam" id="PF00425"/>
    </source>
</evidence>
<dbReference type="GO" id="GO:0008909">
    <property type="term" value="F:isochorismate synthase activity"/>
    <property type="evidence" value="ECO:0007669"/>
    <property type="project" value="UniProtKB-EC"/>
</dbReference>
<dbReference type="Pfam" id="PF00425">
    <property type="entry name" value="Chorismate_bind"/>
    <property type="match status" value="1"/>
</dbReference>
<protein>
    <recommendedName>
        <fullName evidence="3">isochorismate synthase</fullName>
        <ecNumber evidence="3">5.4.4.2</ecNumber>
    </recommendedName>
    <alternativeName>
        <fullName evidence="5">Isochorismate mutase</fullName>
    </alternativeName>
</protein>
<dbReference type="AlphaFoldDB" id="A0A2N0VL60"/>
<keyword evidence="8" id="KW-1185">Reference proteome</keyword>
<dbReference type="NCBIfam" id="TIGR00543">
    <property type="entry name" value="isochor_syn"/>
    <property type="match status" value="1"/>
</dbReference>
<feature type="domain" description="Chorismate-utilising enzyme C-terminal" evidence="6">
    <location>
        <begin position="221"/>
        <end position="474"/>
    </location>
</feature>
<dbReference type="PANTHER" id="PTHR42839:SF2">
    <property type="entry name" value="ISOCHORISMATE SYNTHASE ENTC"/>
    <property type="match status" value="1"/>
</dbReference>
<comment type="similarity">
    <text evidence="2">Belongs to the isochorismate synthase family.</text>
</comment>
<name>A0A2N0VL60_9BACT</name>
<dbReference type="PANTHER" id="PTHR42839">
    <property type="entry name" value="ISOCHORISMATE SYNTHASE ENTC"/>
    <property type="match status" value="1"/>
</dbReference>
<evidence type="ECO:0000256" key="5">
    <source>
        <dbReference type="ARBA" id="ARBA00041564"/>
    </source>
</evidence>
<evidence type="ECO:0000313" key="8">
    <source>
        <dbReference type="Proteomes" id="UP000233398"/>
    </source>
</evidence>
<dbReference type="Proteomes" id="UP000233398">
    <property type="component" value="Unassembled WGS sequence"/>
</dbReference>
<keyword evidence="4" id="KW-0413">Isomerase</keyword>
<dbReference type="InterPro" id="IPR005801">
    <property type="entry name" value="ADC_synthase"/>
</dbReference>
<dbReference type="Gene3D" id="3.60.120.10">
    <property type="entry name" value="Anthranilate synthase"/>
    <property type="match status" value="1"/>
</dbReference>
<dbReference type="InterPro" id="IPR004561">
    <property type="entry name" value="IsoChor_synthase"/>
</dbReference>
<evidence type="ECO:0000256" key="4">
    <source>
        <dbReference type="ARBA" id="ARBA00023235"/>
    </source>
</evidence>
<dbReference type="OrthoDB" id="9806579at2"/>
<dbReference type="SUPFAM" id="SSF56322">
    <property type="entry name" value="ADC synthase"/>
    <property type="match status" value="1"/>
</dbReference>
<accession>A0A2N0VL60</accession>
<evidence type="ECO:0000256" key="3">
    <source>
        <dbReference type="ARBA" id="ARBA00012824"/>
    </source>
</evidence>
<dbReference type="EMBL" id="PISP01000001">
    <property type="protein sequence ID" value="PKD44936.1"/>
    <property type="molecule type" value="Genomic_DNA"/>
</dbReference>